<dbReference type="Pfam" id="PF03793">
    <property type="entry name" value="PASTA"/>
    <property type="match status" value="1"/>
</dbReference>
<dbReference type="AlphaFoldDB" id="A0A521G3A7"/>
<dbReference type="Pfam" id="PF03717">
    <property type="entry name" value="PBP_dimer"/>
    <property type="match status" value="1"/>
</dbReference>
<feature type="domain" description="PASTA" evidence="10">
    <location>
        <begin position="574"/>
        <end position="631"/>
    </location>
</feature>
<dbReference type="InterPro" id="IPR050515">
    <property type="entry name" value="Beta-lactam/transpept"/>
</dbReference>
<dbReference type="GO" id="GO:0005886">
    <property type="term" value="C:plasma membrane"/>
    <property type="evidence" value="ECO:0007669"/>
    <property type="project" value="TreeGrafter"/>
</dbReference>
<evidence type="ECO:0000256" key="4">
    <source>
        <dbReference type="ARBA" id="ARBA00022645"/>
    </source>
</evidence>
<dbReference type="InterPro" id="IPR012338">
    <property type="entry name" value="Beta-lactam/transpept-like"/>
</dbReference>
<dbReference type="InterPro" id="IPR005543">
    <property type="entry name" value="PASTA_dom"/>
</dbReference>
<dbReference type="SUPFAM" id="SSF54184">
    <property type="entry name" value="Penicillin-binding protein 2x (pbp-2x), c-terminal domain"/>
    <property type="match status" value="1"/>
</dbReference>
<keyword evidence="4" id="KW-0121">Carboxypeptidase</keyword>
<keyword evidence="4" id="KW-0645">Protease</keyword>
<comment type="similarity">
    <text evidence="2">Belongs to the class-D beta-lactamase family.</text>
</comment>
<protein>
    <recommendedName>
        <fullName evidence="3">beta-lactamase</fullName>
        <ecNumber evidence="3">3.5.2.6</ecNumber>
    </recommendedName>
</protein>
<evidence type="ECO:0000256" key="1">
    <source>
        <dbReference type="ARBA" id="ARBA00001526"/>
    </source>
</evidence>
<dbReference type="Proteomes" id="UP000316238">
    <property type="component" value="Unassembled WGS sequence"/>
</dbReference>
<keyword evidence="12" id="KW-1185">Reference proteome</keyword>
<evidence type="ECO:0000256" key="6">
    <source>
        <dbReference type="ARBA" id="ARBA00022801"/>
    </source>
</evidence>
<dbReference type="Gene3D" id="3.40.710.10">
    <property type="entry name" value="DD-peptidase/beta-lactamase superfamily"/>
    <property type="match status" value="1"/>
</dbReference>
<dbReference type="PANTHER" id="PTHR30627">
    <property type="entry name" value="PEPTIDOGLYCAN D,D-TRANSPEPTIDASE"/>
    <property type="match status" value="1"/>
</dbReference>
<evidence type="ECO:0000313" key="12">
    <source>
        <dbReference type="Proteomes" id="UP000316238"/>
    </source>
</evidence>
<dbReference type="SUPFAM" id="SSF56519">
    <property type="entry name" value="Penicillin binding protein dimerisation domain"/>
    <property type="match status" value="1"/>
</dbReference>
<feature type="transmembrane region" description="Helical" evidence="9">
    <location>
        <begin position="33"/>
        <end position="53"/>
    </location>
</feature>
<feature type="region of interest" description="Disordered" evidence="8">
    <location>
        <begin position="1"/>
        <end position="25"/>
    </location>
</feature>
<feature type="compositionally biased region" description="Polar residues" evidence="8">
    <location>
        <begin position="1"/>
        <end position="18"/>
    </location>
</feature>
<dbReference type="InterPro" id="IPR036138">
    <property type="entry name" value="PBP_dimer_sf"/>
</dbReference>
<dbReference type="GO" id="GO:0008658">
    <property type="term" value="F:penicillin binding"/>
    <property type="evidence" value="ECO:0007669"/>
    <property type="project" value="InterPro"/>
</dbReference>
<proteinExistence type="inferred from homology"/>
<dbReference type="Gene3D" id="3.90.1310.10">
    <property type="entry name" value="Penicillin-binding protein 2a (Domain 2)"/>
    <property type="match status" value="1"/>
</dbReference>
<sequence>MRRPSKANSPPVTTVKTVRQQHEDQQRRRRHRLCLLLVLLMAAGGGWLLRRYLPVPLWSSHPQIQQETETVQPPSTTPLPVLRGAIYDRHVEEMAVSYQLYSLQAHPAELIDRQEAATQLARIIGMDAEAILQGLQSKEPVTELAVGLDARQAVEAEALQLPGISCIPIEVRYYPNHAAAGRLLGFVSEGVGLSGAEALYDGLLQPGAFRPAEATGVDFAGQTNLGPQAADLLLTLDLKLQKRLEQELEDWRRRKGAASGSAIVLDPETGRLLATVRQPSFDPNYFWQTGGQALPKDDGPLFPAEFFAELLEPLLTEVAIVQEAGLSSNELPATVSAPHSDLSQEQRAHSWQEFGFDQPAQDMLPLDPKQQPMPEESAARDGRLSVADIAVGTASVLNSGKRIVPWFLKAVYDPDRQQFFSRDLSSVAPKRLIPPAAGVQLRRQLLHESAWSSKEGFLFVNSTAAMVFKNGLSEHHLQDILIAAASQELPRILLVMAIDYGSLYPQPPDIDPTQDRELLAELGHRLLPILAKYTAEDALSDKPPGTKNEANLRRFLLSRRLNRHSAEEKSYEDTPQVMPDLIGLSLRQGLRRLNPHKLRVQIKGSGKIKAQKPAANASLVKIDTCELTLEPPFQHDTSAPVAAKPTRRIVDKNTPRSAERRDQPNHP</sequence>
<keyword evidence="9" id="KW-0472">Membrane</keyword>
<accession>A0A521G3A7</accession>
<dbReference type="SUPFAM" id="SSF56601">
    <property type="entry name" value="beta-lactamase/transpeptidase-like"/>
    <property type="match status" value="1"/>
</dbReference>
<dbReference type="GO" id="GO:0004180">
    <property type="term" value="F:carboxypeptidase activity"/>
    <property type="evidence" value="ECO:0007669"/>
    <property type="project" value="UniProtKB-KW"/>
</dbReference>
<dbReference type="GO" id="GO:0071555">
    <property type="term" value="P:cell wall organization"/>
    <property type="evidence" value="ECO:0007669"/>
    <property type="project" value="TreeGrafter"/>
</dbReference>
<evidence type="ECO:0000256" key="9">
    <source>
        <dbReference type="SAM" id="Phobius"/>
    </source>
</evidence>
<dbReference type="InterPro" id="IPR005311">
    <property type="entry name" value="PBP_dimer"/>
</dbReference>
<evidence type="ECO:0000256" key="5">
    <source>
        <dbReference type="ARBA" id="ARBA00022729"/>
    </source>
</evidence>
<dbReference type="GO" id="GO:0051301">
    <property type="term" value="P:cell division"/>
    <property type="evidence" value="ECO:0007669"/>
    <property type="project" value="UniProtKB-KW"/>
</dbReference>
<gene>
    <name evidence="11" type="ORF">CDV28_10635</name>
</gene>
<evidence type="ECO:0000259" key="10">
    <source>
        <dbReference type="PROSITE" id="PS51178"/>
    </source>
</evidence>
<reference evidence="11" key="1">
    <citation type="submission" date="2017-07" db="EMBL/GenBank/DDBJ databases">
        <title>The cable genome - Insights into the physiology and evolution of filamentous bacteria capable of sulfide oxidation via long distance electron transfer.</title>
        <authorList>
            <person name="Thorup C."/>
            <person name="Bjerg J.T."/>
            <person name="Schreiber L."/>
            <person name="Nielsen L.P."/>
            <person name="Kjeldsen K.U."/>
            <person name="Boesen T."/>
            <person name="Boggild A."/>
            <person name="Meysman F."/>
            <person name="Geelhoed J."/>
            <person name="Schramm A."/>
        </authorList>
    </citation>
    <scope>NUCLEOTIDE SEQUENCE [LARGE SCALE GENOMIC DNA]</scope>
    <source>
        <strain evidence="11">GS</strain>
    </source>
</reference>
<dbReference type="EC" id="3.5.2.6" evidence="3"/>
<comment type="catalytic activity">
    <reaction evidence="1">
        <text>a beta-lactam + H2O = a substituted beta-amino acid</text>
        <dbReference type="Rhea" id="RHEA:20401"/>
        <dbReference type="ChEBI" id="CHEBI:15377"/>
        <dbReference type="ChEBI" id="CHEBI:35627"/>
        <dbReference type="ChEBI" id="CHEBI:140347"/>
        <dbReference type="EC" id="3.5.2.6"/>
    </reaction>
</comment>
<keyword evidence="5" id="KW-0732">Signal</keyword>
<feature type="compositionally biased region" description="Basic and acidic residues" evidence="8">
    <location>
        <begin position="648"/>
        <end position="667"/>
    </location>
</feature>
<keyword evidence="11" id="KW-0132">Cell division</keyword>
<organism evidence="11 12">
    <name type="scientific">Candidatus Electronema aureum</name>
    <dbReference type="NCBI Taxonomy" id="2005002"/>
    <lineage>
        <taxon>Bacteria</taxon>
        <taxon>Pseudomonadati</taxon>
        <taxon>Thermodesulfobacteriota</taxon>
        <taxon>Desulfobulbia</taxon>
        <taxon>Desulfobulbales</taxon>
        <taxon>Desulfobulbaceae</taxon>
        <taxon>Candidatus Electronema</taxon>
    </lineage>
</organism>
<feature type="region of interest" description="Disordered" evidence="8">
    <location>
        <begin position="631"/>
        <end position="667"/>
    </location>
</feature>
<keyword evidence="11" id="KW-0131">Cell cycle</keyword>
<evidence type="ECO:0000256" key="3">
    <source>
        <dbReference type="ARBA" id="ARBA00012865"/>
    </source>
</evidence>
<evidence type="ECO:0000256" key="8">
    <source>
        <dbReference type="SAM" id="MobiDB-lite"/>
    </source>
</evidence>
<dbReference type="CDD" id="cd06575">
    <property type="entry name" value="PASTA_Pbp2x-like_2"/>
    <property type="match status" value="1"/>
</dbReference>
<dbReference type="GO" id="GO:0046677">
    <property type="term" value="P:response to antibiotic"/>
    <property type="evidence" value="ECO:0007669"/>
    <property type="project" value="UniProtKB-KW"/>
</dbReference>
<keyword evidence="7" id="KW-0046">Antibiotic resistance</keyword>
<keyword evidence="6" id="KW-0378">Hydrolase</keyword>
<dbReference type="SMART" id="SM00740">
    <property type="entry name" value="PASTA"/>
    <property type="match status" value="1"/>
</dbReference>
<keyword evidence="9" id="KW-1133">Transmembrane helix</keyword>
<evidence type="ECO:0000313" key="11">
    <source>
        <dbReference type="EMBL" id="TAA75480.1"/>
    </source>
</evidence>
<dbReference type="PROSITE" id="PS51178">
    <property type="entry name" value="PASTA"/>
    <property type="match status" value="1"/>
</dbReference>
<dbReference type="EMBL" id="NQJD01000006">
    <property type="protein sequence ID" value="TAA75480.1"/>
    <property type="molecule type" value="Genomic_DNA"/>
</dbReference>
<evidence type="ECO:0000256" key="7">
    <source>
        <dbReference type="ARBA" id="ARBA00023251"/>
    </source>
</evidence>
<dbReference type="GO" id="GO:0008800">
    <property type="term" value="F:beta-lactamase activity"/>
    <property type="evidence" value="ECO:0007669"/>
    <property type="project" value="UniProtKB-EC"/>
</dbReference>
<keyword evidence="9" id="KW-0812">Transmembrane</keyword>
<comment type="caution">
    <text evidence="11">The sequence shown here is derived from an EMBL/GenBank/DDBJ whole genome shotgun (WGS) entry which is preliminary data.</text>
</comment>
<dbReference type="PANTHER" id="PTHR30627:SF6">
    <property type="entry name" value="BETA-LACTAMASE YBXI-RELATED"/>
    <property type="match status" value="1"/>
</dbReference>
<name>A0A521G3A7_9BACT</name>
<evidence type="ECO:0000256" key="2">
    <source>
        <dbReference type="ARBA" id="ARBA00007898"/>
    </source>
</evidence>